<dbReference type="InterPro" id="IPR001845">
    <property type="entry name" value="HTH_ArsR_DNA-bd_dom"/>
</dbReference>
<evidence type="ECO:0000259" key="4">
    <source>
        <dbReference type="PROSITE" id="PS50987"/>
    </source>
</evidence>
<comment type="caution">
    <text evidence="5">The sequence shown here is derived from an EMBL/GenBank/DDBJ whole genome shotgun (WGS) entry which is preliminary data.</text>
</comment>
<dbReference type="InterPro" id="IPR036388">
    <property type="entry name" value="WH-like_DNA-bd_sf"/>
</dbReference>
<organism evidence="5 6">
    <name type="scientific">Paraclostridium benzoelyticum</name>
    <dbReference type="NCBI Taxonomy" id="1629550"/>
    <lineage>
        <taxon>Bacteria</taxon>
        <taxon>Bacillati</taxon>
        <taxon>Bacillota</taxon>
        <taxon>Clostridia</taxon>
        <taxon>Peptostreptococcales</taxon>
        <taxon>Peptostreptococcaceae</taxon>
        <taxon>Paraclostridium</taxon>
    </lineage>
</organism>
<dbReference type="PRINTS" id="PR00778">
    <property type="entry name" value="HTHARSR"/>
</dbReference>
<dbReference type="NCBIfam" id="NF033788">
    <property type="entry name" value="HTH_metalloreg"/>
    <property type="match status" value="1"/>
</dbReference>
<accession>A0A0M3DES9</accession>
<dbReference type="Proteomes" id="UP000034407">
    <property type="component" value="Unassembled WGS sequence"/>
</dbReference>
<dbReference type="GO" id="GO:0003677">
    <property type="term" value="F:DNA binding"/>
    <property type="evidence" value="ECO:0007669"/>
    <property type="project" value="UniProtKB-KW"/>
</dbReference>
<dbReference type="RefSeq" id="WP_046823648.1">
    <property type="nucleotide sequence ID" value="NZ_JBCLWQ010000002.1"/>
</dbReference>
<dbReference type="InterPro" id="IPR036390">
    <property type="entry name" value="WH_DNA-bd_sf"/>
</dbReference>
<evidence type="ECO:0000256" key="1">
    <source>
        <dbReference type="ARBA" id="ARBA00023015"/>
    </source>
</evidence>
<dbReference type="InterPro" id="IPR051081">
    <property type="entry name" value="HTH_MetalResp_TranReg"/>
</dbReference>
<reference evidence="5 6" key="1">
    <citation type="submission" date="2015-04" db="EMBL/GenBank/DDBJ databases">
        <title>Microcin producing Clostridium sp. JC272T.</title>
        <authorList>
            <person name="Jyothsna T."/>
            <person name="Sasikala C."/>
            <person name="Ramana C."/>
        </authorList>
    </citation>
    <scope>NUCLEOTIDE SEQUENCE [LARGE SCALE GENOMIC DNA]</scope>
    <source>
        <strain evidence="5 6">JC272</strain>
    </source>
</reference>
<keyword evidence="1" id="KW-0805">Transcription regulation</keyword>
<keyword evidence="6" id="KW-1185">Reference proteome</keyword>
<keyword evidence="2" id="KW-0238">DNA-binding</keyword>
<dbReference type="InterPro" id="IPR011991">
    <property type="entry name" value="ArsR-like_HTH"/>
</dbReference>
<evidence type="ECO:0000256" key="2">
    <source>
        <dbReference type="ARBA" id="ARBA00023125"/>
    </source>
</evidence>
<keyword evidence="3" id="KW-0804">Transcription</keyword>
<evidence type="ECO:0000313" key="6">
    <source>
        <dbReference type="Proteomes" id="UP000034407"/>
    </source>
</evidence>
<protein>
    <recommendedName>
        <fullName evidence="4">HTH arsR-type domain-containing protein</fullName>
    </recommendedName>
</protein>
<dbReference type="SMART" id="SM00418">
    <property type="entry name" value="HTH_ARSR"/>
    <property type="match status" value="1"/>
</dbReference>
<dbReference type="SUPFAM" id="SSF46785">
    <property type="entry name" value="Winged helix' DNA-binding domain"/>
    <property type="match status" value="1"/>
</dbReference>
<name>A0A0M3DES9_9FIRM</name>
<dbReference type="PANTHER" id="PTHR33154:SF18">
    <property type="entry name" value="ARSENICAL RESISTANCE OPERON REPRESSOR"/>
    <property type="match status" value="1"/>
</dbReference>
<sequence length="89" mass="10448">MSYEDIFKALADKKRLEILRTLNKKGSTCVCKLVDEFDLSQSKLSYHLKLLLDNNLIVKISQGKWNYYDINKETLKNVLNENIIKEILK</sequence>
<dbReference type="GO" id="GO:0003700">
    <property type="term" value="F:DNA-binding transcription factor activity"/>
    <property type="evidence" value="ECO:0007669"/>
    <property type="project" value="InterPro"/>
</dbReference>
<feature type="domain" description="HTH arsR-type" evidence="4">
    <location>
        <begin position="1"/>
        <end position="89"/>
    </location>
</feature>
<dbReference type="PANTHER" id="PTHR33154">
    <property type="entry name" value="TRANSCRIPTIONAL REGULATOR, ARSR FAMILY"/>
    <property type="match status" value="1"/>
</dbReference>
<dbReference type="PATRIC" id="fig|1629550.3.peg.2070"/>
<proteinExistence type="predicted"/>
<gene>
    <name evidence="5" type="ORF">VN21_13125</name>
</gene>
<dbReference type="AlphaFoldDB" id="A0A0M3DES9"/>
<evidence type="ECO:0000313" key="5">
    <source>
        <dbReference type="EMBL" id="KKY00631.1"/>
    </source>
</evidence>
<evidence type="ECO:0000256" key="3">
    <source>
        <dbReference type="ARBA" id="ARBA00023163"/>
    </source>
</evidence>
<dbReference type="Pfam" id="PF01022">
    <property type="entry name" value="HTH_5"/>
    <property type="match status" value="1"/>
</dbReference>
<dbReference type="CDD" id="cd00090">
    <property type="entry name" value="HTH_ARSR"/>
    <property type="match status" value="1"/>
</dbReference>
<dbReference type="OrthoDB" id="9798835at2"/>
<dbReference type="Gene3D" id="1.10.10.10">
    <property type="entry name" value="Winged helix-like DNA-binding domain superfamily/Winged helix DNA-binding domain"/>
    <property type="match status" value="1"/>
</dbReference>
<dbReference type="EMBL" id="LBBT01000253">
    <property type="protein sequence ID" value="KKY00631.1"/>
    <property type="molecule type" value="Genomic_DNA"/>
</dbReference>
<dbReference type="PROSITE" id="PS50987">
    <property type="entry name" value="HTH_ARSR_2"/>
    <property type="match status" value="1"/>
</dbReference>